<dbReference type="InterPro" id="IPR015943">
    <property type="entry name" value="WD40/YVTN_repeat-like_dom_sf"/>
</dbReference>
<name>A0A2K1K693_PHYPA</name>
<dbReference type="Gramene" id="Pp3c8_5760V3.8">
    <property type="protein sequence ID" value="Pp3c8_5760V3.8"/>
    <property type="gene ID" value="Pp3c8_5760"/>
</dbReference>
<dbReference type="PaxDb" id="3218-PP1S8_9V6.1"/>
<dbReference type="GO" id="GO:0005737">
    <property type="term" value="C:cytoplasm"/>
    <property type="evidence" value="ECO:0000318"/>
    <property type="project" value="GO_Central"/>
</dbReference>
<dbReference type="Gene3D" id="2.130.10.10">
    <property type="entry name" value="YVTN repeat-like/Quinoprotein amine dehydrogenase"/>
    <property type="match status" value="1"/>
</dbReference>
<dbReference type="Gramene" id="Pp3c8_5760V3.3">
    <property type="protein sequence ID" value="Pp3c8_5760V3.3"/>
    <property type="gene ID" value="Pp3c8_5760"/>
</dbReference>
<feature type="domain" description="BCAS3" evidence="3">
    <location>
        <begin position="648"/>
        <end position="783"/>
    </location>
</feature>
<keyword evidence="7" id="KW-1185">Reference proteome</keyword>
<dbReference type="Gramene" id="Pp3c8_5760V3.2">
    <property type="protein sequence ID" value="Pp3c8_5760V3.2"/>
    <property type="gene ID" value="Pp3c8_5760"/>
</dbReference>
<dbReference type="Gramene" id="Pp3c8_5760V3.7">
    <property type="protein sequence ID" value="Pp3c8_5760V3.7"/>
    <property type="gene ID" value="Pp3c8_5760"/>
</dbReference>
<organism evidence="5">
    <name type="scientific">Physcomitrium patens</name>
    <name type="common">Spreading-leaved earth moss</name>
    <name type="synonym">Physcomitrella patens</name>
    <dbReference type="NCBI Taxonomy" id="3218"/>
    <lineage>
        <taxon>Eukaryota</taxon>
        <taxon>Viridiplantae</taxon>
        <taxon>Streptophyta</taxon>
        <taxon>Embryophyta</taxon>
        <taxon>Bryophyta</taxon>
        <taxon>Bryophytina</taxon>
        <taxon>Bryopsida</taxon>
        <taxon>Funariidae</taxon>
        <taxon>Funariales</taxon>
        <taxon>Funariaceae</taxon>
        <taxon>Physcomitrium</taxon>
    </lineage>
</organism>
<dbReference type="GeneID" id="112285850"/>
<dbReference type="InterPro" id="IPR045142">
    <property type="entry name" value="BCAS3-like"/>
</dbReference>
<dbReference type="EnsemblPlants" id="Pp3c8_5760V3.4">
    <property type="protein sequence ID" value="Pp3c8_5760V3.4"/>
    <property type="gene ID" value="Pp3c8_5760"/>
</dbReference>
<dbReference type="Pfam" id="PF12490">
    <property type="entry name" value="BCAS3"/>
    <property type="match status" value="1"/>
</dbReference>
<dbReference type="Gramene" id="Pp3c8_5760V3.4">
    <property type="protein sequence ID" value="Pp3c8_5760V3.4"/>
    <property type="gene ID" value="Pp3c8_5760"/>
</dbReference>
<evidence type="ECO:0000313" key="5">
    <source>
        <dbReference type="EMBL" id="PNR49299.1"/>
    </source>
</evidence>
<dbReference type="EnsemblPlants" id="Pp3c8_5760V3.1">
    <property type="protein sequence ID" value="Pp3c8_5760V3.1"/>
    <property type="gene ID" value="Pp3c8_5760"/>
</dbReference>
<evidence type="ECO:0000259" key="4">
    <source>
        <dbReference type="Pfam" id="PF21034"/>
    </source>
</evidence>
<dbReference type="Gramene" id="Pp3c8_5760V3.5">
    <property type="protein sequence ID" value="Pp3c8_5760V3.5"/>
    <property type="gene ID" value="Pp3c8_5760"/>
</dbReference>
<feature type="region of interest" description="Disordered" evidence="2">
    <location>
        <begin position="1076"/>
        <end position="1107"/>
    </location>
</feature>
<evidence type="ECO:0000259" key="3">
    <source>
        <dbReference type="Pfam" id="PF12490"/>
    </source>
</evidence>
<dbReference type="EnsemblPlants" id="Pp3c8_5760V3.3">
    <property type="protein sequence ID" value="Pp3c8_5760V3.3"/>
    <property type="gene ID" value="Pp3c8_5760"/>
</dbReference>
<dbReference type="EnsemblPlants" id="Pp3c8_5760V3.2">
    <property type="protein sequence ID" value="Pp3c8_5760V3.2"/>
    <property type="gene ID" value="Pp3c8_5760"/>
</dbReference>
<evidence type="ECO:0000256" key="2">
    <source>
        <dbReference type="SAM" id="MobiDB-lite"/>
    </source>
</evidence>
<evidence type="ECO:0000313" key="7">
    <source>
        <dbReference type="Proteomes" id="UP000006727"/>
    </source>
</evidence>
<protein>
    <submittedName>
        <fullName evidence="5 6">Uncharacterized protein</fullName>
    </submittedName>
</protein>
<reference evidence="5 7" key="1">
    <citation type="journal article" date="2008" name="Science">
        <title>The Physcomitrella genome reveals evolutionary insights into the conquest of land by plants.</title>
        <authorList>
            <person name="Rensing S."/>
            <person name="Lang D."/>
            <person name="Zimmer A."/>
            <person name="Terry A."/>
            <person name="Salamov A."/>
            <person name="Shapiro H."/>
            <person name="Nishiyama T."/>
            <person name="Perroud P.-F."/>
            <person name="Lindquist E."/>
            <person name="Kamisugi Y."/>
            <person name="Tanahashi T."/>
            <person name="Sakakibara K."/>
            <person name="Fujita T."/>
            <person name="Oishi K."/>
            <person name="Shin-I T."/>
            <person name="Kuroki Y."/>
            <person name="Toyoda A."/>
            <person name="Suzuki Y."/>
            <person name="Hashimoto A."/>
            <person name="Yamaguchi K."/>
            <person name="Sugano A."/>
            <person name="Kohara Y."/>
            <person name="Fujiyama A."/>
            <person name="Anterola A."/>
            <person name="Aoki S."/>
            <person name="Ashton N."/>
            <person name="Barbazuk W.B."/>
            <person name="Barker E."/>
            <person name="Bennetzen J."/>
            <person name="Bezanilla M."/>
            <person name="Blankenship R."/>
            <person name="Cho S.H."/>
            <person name="Dutcher S."/>
            <person name="Estelle M."/>
            <person name="Fawcett J.A."/>
            <person name="Gundlach H."/>
            <person name="Hanada K."/>
            <person name="Heyl A."/>
            <person name="Hicks K.A."/>
            <person name="Hugh J."/>
            <person name="Lohr M."/>
            <person name="Mayer K."/>
            <person name="Melkozernov A."/>
            <person name="Murata T."/>
            <person name="Nelson D."/>
            <person name="Pils B."/>
            <person name="Prigge M."/>
            <person name="Reiss B."/>
            <person name="Renner T."/>
            <person name="Rombauts S."/>
            <person name="Rushton P."/>
            <person name="Sanderfoot A."/>
            <person name="Schween G."/>
            <person name="Shiu S.-H."/>
            <person name="Stueber K."/>
            <person name="Theodoulou F.L."/>
            <person name="Tu H."/>
            <person name="Van de Peer Y."/>
            <person name="Verrier P.J."/>
            <person name="Waters E."/>
            <person name="Wood A."/>
            <person name="Yang L."/>
            <person name="Cove D."/>
            <person name="Cuming A."/>
            <person name="Hasebe M."/>
            <person name="Lucas S."/>
            <person name="Mishler D.B."/>
            <person name="Reski R."/>
            <person name="Grigoriev I."/>
            <person name="Quatrano R.S."/>
            <person name="Boore J.L."/>
        </authorList>
    </citation>
    <scope>NUCLEOTIDE SEQUENCE [LARGE SCALE GENOMIC DNA]</scope>
    <source>
        <strain evidence="6 7">cv. Gransden 2004</strain>
    </source>
</reference>
<dbReference type="EnsemblPlants" id="Pp3c8_5760V3.6">
    <property type="protein sequence ID" value="Pp3c8_5760V3.6"/>
    <property type="gene ID" value="Pp3c8_5760"/>
</dbReference>
<dbReference type="SUPFAM" id="SSF50978">
    <property type="entry name" value="WD40 repeat-like"/>
    <property type="match status" value="1"/>
</dbReference>
<dbReference type="PANTHER" id="PTHR13268">
    <property type="entry name" value="BREAST CARCINOMA AMPLIFIED SEQUENCE 3"/>
    <property type="match status" value="1"/>
</dbReference>
<dbReference type="OrthoDB" id="25778at2759"/>
<reference evidence="5 7" key="2">
    <citation type="journal article" date="2018" name="Plant J.">
        <title>The Physcomitrella patens chromosome-scale assembly reveals moss genome structure and evolution.</title>
        <authorList>
            <person name="Lang D."/>
            <person name="Ullrich K.K."/>
            <person name="Murat F."/>
            <person name="Fuchs J."/>
            <person name="Jenkins J."/>
            <person name="Haas F.B."/>
            <person name="Piednoel M."/>
            <person name="Gundlach H."/>
            <person name="Van Bel M."/>
            <person name="Meyberg R."/>
            <person name="Vives C."/>
            <person name="Morata J."/>
            <person name="Symeonidi A."/>
            <person name="Hiss M."/>
            <person name="Muchero W."/>
            <person name="Kamisugi Y."/>
            <person name="Saleh O."/>
            <person name="Blanc G."/>
            <person name="Decker E.L."/>
            <person name="van Gessel N."/>
            <person name="Grimwood J."/>
            <person name="Hayes R.D."/>
            <person name="Graham S.W."/>
            <person name="Gunter L.E."/>
            <person name="McDaniel S.F."/>
            <person name="Hoernstein S.N.W."/>
            <person name="Larsson A."/>
            <person name="Li F.W."/>
            <person name="Perroud P.F."/>
            <person name="Phillips J."/>
            <person name="Ranjan P."/>
            <person name="Rokshar D.S."/>
            <person name="Rothfels C.J."/>
            <person name="Schneider L."/>
            <person name="Shu S."/>
            <person name="Stevenson D.W."/>
            <person name="Thummler F."/>
            <person name="Tillich M."/>
            <person name="Villarreal Aguilar J.C."/>
            <person name="Widiez T."/>
            <person name="Wong G.K."/>
            <person name="Wymore A."/>
            <person name="Zhang Y."/>
            <person name="Zimmer A.D."/>
            <person name="Quatrano R.S."/>
            <person name="Mayer K.F.X."/>
            <person name="Goodstein D."/>
            <person name="Casacuberta J.M."/>
            <person name="Vandepoele K."/>
            <person name="Reski R."/>
            <person name="Cuming A.C."/>
            <person name="Tuskan G.A."/>
            <person name="Maumus F."/>
            <person name="Salse J."/>
            <person name="Schmutz J."/>
            <person name="Rensing S.A."/>
        </authorList>
    </citation>
    <scope>NUCLEOTIDE SEQUENCE [LARGE SCALE GENOMIC DNA]</scope>
    <source>
        <strain evidence="6 7">cv. Gransden 2004</strain>
    </source>
</reference>
<dbReference type="Gramene" id="Pp3c8_5760V3.9">
    <property type="protein sequence ID" value="Pp3c8_5760V3.9"/>
    <property type="gene ID" value="Pp3c8_5760"/>
</dbReference>
<feature type="compositionally biased region" description="Acidic residues" evidence="2">
    <location>
        <begin position="1096"/>
        <end position="1106"/>
    </location>
</feature>
<dbReference type="Gramene" id="Pp3c8_5760V3.1">
    <property type="protein sequence ID" value="Pp3c8_5760V3.1"/>
    <property type="gene ID" value="Pp3c8_5760"/>
</dbReference>
<dbReference type="InterPro" id="IPR036322">
    <property type="entry name" value="WD40_repeat_dom_sf"/>
</dbReference>
<dbReference type="GO" id="GO:0006914">
    <property type="term" value="P:autophagy"/>
    <property type="evidence" value="ECO:0007669"/>
    <property type="project" value="InterPro"/>
</dbReference>
<gene>
    <name evidence="6" type="primary">LOC112285850</name>
    <name evidence="5" type="ORF">PHYPA_011195</name>
</gene>
<dbReference type="EMBL" id="ABEU02000008">
    <property type="protein sequence ID" value="PNR49299.1"/>
    <property type="molecule type" value="Genomic_DNA"/>
</dbReference>
<accession>A0A2K1K693</accession>
<dbReference type="Gramene" id="Pp3c8_5760V3.14">
    <property type="protein sequence ID" value="Pp3c8_5760V3.14"/>
    <property type="gene ID" value="Pp3c8_5760"/>
</dbReference>
<dbReference type="Proteomes" id="UP000006727">
    <property type="component" value="Chromosome 8"/>
</dbReference>
<feature type="domain" description="BCAS3 WD40" evidence="4">
    <location>
        <begin position="83"/>
        <end position="274"/>
    </location>
</feature>
<dbReference type="EnsemblPlants" id="Pp3c8_5760V3.8">
    <property type="protein sequence ID" value="Pp3c8_5760V3.8"/>
    <property type="gene ID" value="Pp3c8_5760"/>
</dbReference>
<dbReference type="InterPro" id="IPR022175">
    <property type="entry name" value="BCAS3_dom"/>
</dbReference>
<dbReference type="Pfam" id="PF21034">
    <property type="entry name" value="BCAS3_WD40"/>
    <property type="match status" value="2"/>
</dbReference>
<feature type="domain" description="BCAS3 WD40" evidence="4">
    <location>
        <begin position="380"/>
        <end position="496"/>
    </location>
</feature>
<dbReference type="RefSeq" id="XP_024382897.1">
    <property type="nucleotide sequence ID" value="XM_024527129.2"/>
</dbReference>
<dbReference type="RefSeq" id="XP_024382901.1">
    <property type="nucleotide sequence ID" value="XM_024527133.2"/>
</dbReference>
<dbReference type="RefSeq" id="XP_073391982.1">
    <property type="nucleotide sequence ID" value="XM_073535881.1"/>
</dbReference>
<dbReference type="RefSeq" id="XP_024382899.1">
    <property type="nucleotide sequence ID" value="XM_024527131.2"/>
</dbReference>
<dbReference type="RefSeq" id="XP_024382900.1">
    <property type="nucleotide sequence ID" value="XM_024527132.2"/>
</dbReference>
<dbReference type="EnsemblPlants" id="Pp3c8_5760V3.7">
    <property type="protein sequence ID" value="Pp3c8_5760V3.7"/>
    <property type="gene ID" value="Pp3c8_5760"/>
</dbReference>
<evidence type="ECO:0000313" key="6">
    <source>
        <dbReference type="EnsemblPlants" id="Pp3c8_5760V3.1"/>
    </source>
</evidence>
<dbReference type="SMART" id="SM00320">
    <property type="entry name" value="WD40"/>
    <property type="match status" value="2"/>
</dbReference>
<comment type="subcellular location">
    <subcellularLocation>
        <location evidence="1">Preautophagosomal structure</location>
    </subcellularLocation>
</comment>
<sequence length="1118" mass="118932">MRNNADYHVRSPCGGKFRSFPSSFRTISNYLRSVSANASIIAASTVRQAAVSAASNGSLNEDDRQREQVQWSSFDKLELSSGDIRQILLLAYSNGFQVWDVQDASNVHELVSRRDGPVAFLRLQPKPILQDAIDGCANFKGTQPLLLVVTSDATGVGNAGTAGFVGGYGAGGGGNILSLRASHFVPTIIRFYSLRNHSYVHTLRFRTGIHAVRCSSRVVAVALAAQIYCFNAGTLQNIFTVLTYPSPTPTLGSNHYGHGAMAVGPRWLAYAAYQPLMATTGRVSPQQLIPSQGASPSTSPANGSLVAHYAKESSRHFVAGVMTLSDMGMKTISRYCSDLMPDGSYSPSGMGSSNCKNGINGHSPWQGGSSPEPEFAGTVIIRDIVSKNVVAQFRAHSSPLSALAFDPSGTLLVTASVYGHNLNVFRLTPSSSTAGANGTGGDMSSTFVHLYKLSRGVTNAIIQDISFSGDSYWIAVSSSRGTNHLYAISPFGGVVGPQSHGTVPIDGLIGPSLTQAPVFPWWSNTGPLSLNQQALHPPPPALTLNVVGRIKNGNGGWRGTVTSAAVTATGRPNIPAGAVAAVFHDGGGAVVESGVGVGTLKDQLWVLCPTGHLLRYLLRPAIGGESGYTNGLPQMAGMSTTGSPGLAQELKVVVEPLERWDIARRPNWVEREERVEGLGAHHEEGVLANSGSVAISVGAVVKEGTTTEEMQRWFMSNAELQMYQARPVPIWAKSKIQFHVMLSGTPEESKVEDYPSEDGVGETEIERIPTRVVEVRKKDLVPLIERLQIYTKVQDSRDISVSDTLPGVSNAHEQIHGAEGPQDGFIGEGLKFMPIQRTDSCNSLGSEGAPFTAGAGGMNGHHQGYQDFSGVAVADTPSSFGSPPCFREAQQGLESLVMGRTELSHGPLLQSKDGTVIISGVEQTDSRVVSDYIKPGVCARFSDSDTGGNANHDHLDRSNVDGGQSEIMGGQLGQPIARLATTMTNAKSVAIIDRQSEDSISQENGGVYHIRSEALVNETSYCDLMPSGEVVANGCLPHDTSQTTSVLNPEFEAAFLMDLDRQHVVIDCPLNGRHMNGTADDADSEATEGAHSKNEDNEDAGQGDDIWEGHVFPFCEDS</sequence>
<dbReference type="AlphaFoldDB" id="A0A2K1K693"/>
<reference evidence="6" key="3">
    <citation type="submission" date="2020-12" db="UniProtKB">
        <authorList>
            <consortium name="EnsemblPlants"/>
        </authorList>
    </citation>
    <scope>IDENTIFICATION</scope>
</reference>
<dbReference type="EnsemblPlants" id="Pp3c8_5760V3.14">
    <property type="protein sequence ID" value="Pp3c8_5760V3.14"/>
    <property type="gene ID" value="Pp3c8_5760"/>
</dbReference>
<dbReference type="EnsemblPlants" id="Pp3c8_5760V3.5">
    <property type="protein sequence ID" value="Pp3c8_5760V3.5"/>
    <property type="gene ID" value="Pp3c8_5760"/>
</dbReference>
<dbReference type="FunCoup" id="A0A2K1K693">
    <property type="interactions" value="1218"/>
</dbReference>
<proteinExistence type="predicted"/>
<dbReference type="GO" id="GO:0000407">
    <property type="term" value="C:phagophore assembly site"/>
    <property type="evidence" value="ECO:0007669"/>
    <property type="project" value="UniProtKB-SubCell"/>
</dbReference>
<dbReference type="InterPro" id="IPR001680">
    <property type="entry name" value="WD40_rpt"/>
</dbReference>
<evidence type="ECO:0000256" key="1">
    <source>
        <dbReference type="ARBA" id="ARBA00004329"/>
    </source>
</evidence>
<dbReference type="GO" id="GO:0042594">
    <property type="term" value="P:response to starvation"/>
    <property type="evidence" value="ECO:0000318"/>
    <property type="project" value="GO_Central"/>
</dbReference>
<dbReference type="EnsemblPlants" id="Pp3c8_5760V3.9">
    <property type="protein sequence ID" value="Pp3c8_5760V3.9"/>
    <property type="gene ID" value="Pp3c8_5760"/>
</dbReference>
<dbReference type="KEGG" id="ppp:112285850"/>
<dbReference type="PANTHER" id="PTHR13268:SF0">
    <property type="entry name" value="BCAS3 MICROTUBULE ASSOCIATED CELL MIGRATION FACTOR"/>
    <property type="match status" value="1"/>
</dbReference>
<dbReference type="Gramene" id="Pp3c8_5760V3.6">
    <property type="protein sequence ID" value="Pp3c8_5760V3.6"/>
    <property type="gene ID" value="Pp3c8_5760"/>
</dbReference>
<dbReference type="InterPro" id="IPR048382">
    <property type="entry name" value="BCAS3_WD40"/>
</dbReference>
<dbReference type="RefSeq" id="XP_024382896.1">
    <property type="nucleotide sequence ID" value="XM_024527128.2"/>
</dbReference>